<keyword evidence="4 5" id="KW-0472">Membrane</keyword>
<accession>A0A432XNK3</accession>
<proteinExistence type="predicted"/>
<feature type="transmembrane region" description="Helical" evidence="5">
    <location>
        <begin position="118"/>
        <end position="138"/>
    </location>
</feature>
<dbReference type="Gene3D" id="1.20.120.550">
    <property type="entry name" value="Membrane associated eicosanoid/glutathione metabolism-like domain"/>
    <property type="match status" value="1"/>
</dbReference>
<evidence type="ECO:0000256" key="4">
    <source>
        <dbReference type="ARBA" id="ARBA00023136"/>
    </source>
</evidence>
<evidence type="ECO:0000256" key="2">
    <source>
        <dbReference type="ARBA" id="ARBA00022692"/>
    </source>
</evidence>
<dbReference type="PANTHER" id="PTHR35371">
    <property type="entry name" value="INNER MEMBRANE PROTEIN"/>
    <property type="match status" value="1"/>
</dbReference>
<dbReference type="AlphaFoldDB" id="A0A432XNK3"/>
<reference evidence="7" key="1">
    <citation type="journal article" date="2018" name="Front. Microbiol.">
        <title>Genome-Based Analysis Reveals the Taxonomy and Diversity of the Family Idiomarinaceae.</title>
        <authorList>
            <person name="Liu Y."/>
            <person name="Lai Q."/>
            <person name="Shao Z."/>
        </authorList>
    </citation>
    <scope>NUCLEOTIDE SEQUENCE [LARGE SCALE GENOMIC DNA]</scope>
    <source>
        <strain evidence="7">SW15</strain>
    </source>
</reference>
<organism evidence="6 7">
    <name type="scientific">Pseudidiomarina aquimaris</name>
    <dbReference type="NCBI Taxonomy" id="641841"/>
    <lineage>
        <taxon>Bacteria</taxon>
        <taxon>Pseudomonadati</taxon>
        <taxon>Pseudomonadota</taxon>
        <taxon>Gammaproteobacteria</taxon>
        <taxon>Alteromonadales</taxon>
        <taxon>Idiomarinaceae</taxon>
        <taxon>Pseudidiomarina</taxon>
    </lineage>
</organism>
<dbReference type="SUPFAM" id="SSF161084">
    <property type="entry name" value="MAPEG domain-like"/>
    <property type="match status" value="1"/>
</dbReference>
<comment type="subcellular location">
    <subcellularLocation>
        <location evidence="1">Membrane</location>
    </subcellularLocation>
</comment>
<keyword evidence="3 5" id="KW-1133">Transmembrane helix</keyword>
<evidence type="ECO:0000313" key="7">
    <source>
        <dbReference type="Proteomes" id="UP000286678"/>
    </source>
</evidence>
<dbReference type="InterPro" id="IPR001129">
    <property type="entry name" value="Membr-assoc_MAPEG"/>
</dbReference>
<dbReference type="Pfam" id="PF01124">
    <property type="entry name" value="MAPEG"/>
    <property type="match status" value="1"/>
</dbReference>
<dbReference type="InterPro" id="IPR023352">
    <property type="entry name" value="MAPEG-like_dom_sf"/>
</dbReference>
<evidence type="ECO:0008006" key="8">
    <source>
        <dbReference type="Google" id="ProtNLM"/>
    </source>
</evidence>
<dbReference type="Proteomes" id="UP000286678">
    <property type="component" value="Unassembled WGS sequence"/>
</dbReference>
<comment type="caution">
    <text evidence="6">The sequence shown here is derived from an EMBL/GenBank/DDBJ whole genome shotgun (WGS) entry which is preliminary data.</text>
</comment>
<name>A0A432XNK3_9GAMM</name>
<sequence>MNTYDPVVLTGIWIIIATLLVQWATAAAVKAKQPGAIPGKVPEDISHDSLVFRTHRTFMNSLENVPMFLFTVFLGMFIGLDSVWFGYWVMLFALARILHMVLYYAIATEKNPSPRSWFFVLGAVANIAVLVQCAMALWA</sequence>
<evidence type="ECO:0000313" key="6">
    <source>
        <dbReference type="EMBL" id="RUO50296.1"/>
    </source>
</evidence>
<protein>
    <recommendedName>
        <fullName evidence="8">MAPEG family protein</fullName>
    </recommendedName>
</protein>
<dbReference type="RefSeq" id="WP_126833178.1">
    <property type="nucleotide sequence ID" value="NZ_JBLXIO010000011.1"/>
</dbReference>
<dbReference type="OrthoDB" id="5880499at2"/>
<keyword evidence="7" id="KW-1185">Reference proteome</keyword>
<keyword evidence="2 5" id="KW-0812">Transmembrane</keyword>
<dbReference type="EMBL" id="PIPT01000002">
    <property type="protein sequence ID" value="RUO50296.1"/>
    <property type="molecule type" value="Genomic_DNA"/>
</dbReference>
<evidence type="ECO:0000256" key="1">
    <source>
        <dbReference type="ARBA" id="ARBA00004370"/>
    </source>
</evidence>
<evidence type="ECO:0000256" key="5">
    <source>
        <dbReference type="SAM" id="Phobius"/>
    </source>
</evidence>
<gene>
    <name evidence="6" type="ORF">CWE21_04065</name>
</gene>
<feature type="transmembrane region" description="Helical" evidence="5">
    <location>
        <begin position="6"/>
        <end position="29"/>
    </location>
</feature>
<dbReference type="GO" id="GO:0016020">
    <property type="term" value="C:membrane"/>
    <property type="evidence" value="ECO:0007669"/>
    <property type="project" value="UniProtKB-SubCell"/>
</dbReference>
<evidence type="ECO:0000256" key="3">
    <source>
        <dbReference type="ARBA" id="ARBA00022989"/>
    </source>
</evidence>
<dbReference type="PANTHER" id="PTHR35371:SF1">
    <property type="entry name" value="BLR7753 PROTEIN"/>
    <property type="match status" value="1"/>
</dbReference>